<dbReference type="AlphaFoldDB" id="A0A177B6B2"/>
<dbReference type="GO" id="GO:0004222">
    <property type="term" value="F:metalloendopeptidase activity"/>
    <property type="evidence" value="ECO:0007669"/>
    <property type="project" value="TreeGrafter"/>
</dbReference>
<dbReference type="GO" id="GO:0007219">
    <property type="term" value="P:Notch signaling pathway"/>
    <property type="evidence" value="ECO:0007669"/>
    <property type="project" value="TreeGrafter"/>
</dbReference>
<dbReference type="Gene3D" id="3.40.390.10">
    <property type="entry name" value="Collagenase (Catalytic Domain)"/>
    <property type="match status" value="1"/>
</dbReference>
<evidence type="ECO:0000313" key="1">
    <source>
        <dbReference type="EMBL" id="OAF69242.1"/>
    </source>
</evidence>
<evidence type="ECO:0000313" key="2">
    <source>
        <dbReference type="Proteomes" id="UP000078046"/>
    </source>
</evidence>
<keyword evidence="2" id="KW-1185">Reference proteome</keyword>
<dbReference type="EMBL" id="LWCA01000313">
    <property type="protein sequence ID" value="OAF69242.1"/>
    <property type="molecule type" value="Genomic_DNA"/>
</dbReference>
<dbReference type="InterPro" id="IPR024079">
    <property type="entry name" value="MetalloPept_cat_dom_sf"/>
</dbReference>
<reference evidence="1 2" key="1">
    <citation type="submission" date="2016-04" db="EMBL/GenBank/DDBJ databases">
        <title>The genome of Intoshia linei affirms orthonectids as highly simplified spiralians.</title>
        <authorList>
            <person name="Mikhailov K.V."/>
            <person name="Slusarev G.S."/>
            <person name="Nikitin M.A."/>
            <person name="Logacheva M.D."/>
            <person name="Penin A."/>
            <person name="Aleoshin V."/>
            <person name="Panchin Y.V."/>
        </authorList>
    </citation>
    <scope>NUCLEOTIDE SEQUENCE [LARGE SCALE GENOMIC DNA]</scope>
    <source>
        <strain evidence="1">Intl2013</strain>
        <tissue evidence="1">Whole animal</tissue>
    </source>
</reference>
<dbReference type="GO" id="GO:0005886">
    <property type="term" value="C:plasma membrane"/>
    <property type="evidence" value="ECO:0007669"/>
    <property type="project" value="TreeGrafter"/>
</dbReference>
<gene>
    <name evidence="1" type="ORF">A3Q56_03017</name>
</gene>
<feature type="non-terminal residue" evidence="1">
    <location>
        <position position="240"/>
    </location>
</feature>
<dbReference type="Proteomes" id="UP000078046">
    <property type="component" value="Unassembled WGS sequence"/>
</dbReference>
<proteinExistence type="predicted"/>
<name>A0A177B6B2_9BILA</name>
<dbReference type="PANTHER" id="PTHR45702">
    <property type="entry name" value="ADAM10/ADAM17 METALLOPEPTIDASE FAMILY MEMBER"/>
    <property type="match status" value="1"/>
</dbReference>
<dbReference type="InterPro" id="IPR051489">
    <property type="entry name" value="ADAM_Metalloproteinase"/>
</dbReference>
<dbReference type="PANTHER" id="PTHR45702:SF6">
    <property type="entry name" value="DISINTEGRIN AND METALLOPROTEINASE DOMAIN-CONTAINING PROTEIN 17"/>
    <property type="match status" value="1"/>
</dbReference>
<comment type="caution">
    <text evidence="1">The sequence shown here is derived from an EMBL/GenBank/DDBJ whole genome shotgun (WGS) entry which is preliminary data.</text>
</comment>
<organism evidence="1 2">
    <name type="scientific">Intoshia linei</name>
    <dbReference type="NCBI Taxonomy" id="1819745"/>
    <lineage>
        <taxon>Eukaryota</taxon>
        <taxon>Metazoa</taxon>
        <taxon>Spiralia</taxon>
        <taxon>Lophotrochozoa</taxon>
        <taxon>Mesozoa</taxon>
        <taxon>Orthonectida</taxon>
        <taxon>Rhopaluridae</taxon>
        <taxon>Intoshia</taxon>
    </lineage>
</organism>
<accession>A0A177B6B2</accession>
<dbReference type="GO" id="GO:0006509">
    <property type="term" value="P:membrane protein ectodomain proteolysis"/>
    <property type="evidence" value="ECO:0007669"/>
    <property type="project" value="TreeGrafter"/>
</dbReference>
<dbReference type="OrthoDB" id="2131567at2759"/>
<protein>
    <submittedName>
        <fullName evidence="1">Uncharacterized protein</fullName>
    </submittedName>
</protein>
<sequence>MSSIFIAIDLKYYEIFNKFDVNVKTKRSIHQLTGKKLNILYKNVSYTLHVYPSENLFSKDFSAYNVKAGYENYEKINVDKNCYFKGKIIGKPDSHVRLFMNGQSLNGQMSFDNQLIMFEPLSNYANDKSGESIIIYDRTSLRKNPLDYHSYGSHTFKNYKDIGFEILRVLVHTQKSDNPDHYNADKAWTTDALLTQFSKSDWSKCCLAHLFTAIAFSDGVLGLGWIASPRVGDPGGICST</sequence>